<comment type="caution">
    <text evidence="5">The sequence shown here is derived from an EMBL/GenBank/DDBJ whole genome shotgun (WGS) entry which is preliminary data.</text>
</comment>
<dbReference type="EMBL" id="AGWR01000016">
    <property type="protein sequence ID" value="EKB27659.1"/>
    <property type="molecule type" value="Genomic_DNA"/>
</dbReference>
<dbReference type="PANTHER" id="PTHR35936">
    <property type="entry name" value="MEMBRANE-BOUND LYTIC MUREIN TRANSGLYCOSYLASE F"/>
    <property type="match status" value="1"/>
</dbReference>
<evidence type="ECO:0000313" key="6">
    <source>
        <dbReference type="Proteomes" id="UP000005149"/>
    </source>
</evidence>
<dbReference type="Proteomes" id="UP000005149">
    <property type="component" value="Unassembled WGS sequence"/>
</dbReference>
<dbReference type="Pfam" id="PF00497">
    <property type="entry name" value="SBP_bac_3"/>
    <property type="match status" value="1"/>
</dbReference>
<evidence type="ECO:0000259" key="4">
    <source>
        <dbReference type="Pfam" id="PF00497"/>
    </source>
</evidence>
<gene>
    <name evidence="5" type="ORF">HMPREF1171_01950</name>
</gene>
<dbReference type="InterPro" id="IPR001638">
    <property type="entry name" value="Solute-binding_3/MltF_N"/>
</dbReference>
<protein>
    <recommendedName>
        <fullName evidence="4">Solute-binding protein family 3/N-terminal domain-containing protein</fullName>
    </recommendedName>
</protein>
<evidence type="ECO:0000313" key="5">
    <source>
        <dbReference type="EMBL" id="EKB27659.1"/>
    </source>
</evidence>
<dbReference type="HOGENOM" id="CLU_064076_8_2_6"/>
<keyword evidence="2 3" id="KW-0732">Signal</keyword>
<feature type="signal peptide" evidence="3">
    <location>
        <begin position="1"/>
        <end position="17"/>
    </location>
</feature>
<dbReference type="AlphaFoldDB" id="K1K7I7"/>
<feature type="chain" id="PRO_5003846846" description="Solute-binding protein family 3/N-terminal domain-containing protein" evidence="3">
    <location>
        <begin position="18"/>
        <end position="263"/>
    </location>
</feature>
<dbReference type="Gene3D" id="3.40.190.10">
    <property type="entry name" value="Periplasmic binding protein-like II"/>
    <property type="match status" value="2"/>
</dbReference>
<comment type="similarity">
    <text evidence="1">Belongs to the bacterial solute-binding protein 3 family.</text>
</comment>
<keyword evidence="6" id="KW-1185">Reference proteome</keyword>
<feature type="domain" description="Solute-binding protein family 3/N-terminal" evidence="4">
    <location>
        <begin position="23"/>
        <end position="259"/>
    </location>
</feature>
<reference evidence="5 6" key="1">
    <citation type="submission" date="2012-06" db="EMBL/GenBank/DDBJ databases">
        <title>The Genome Sequence of Aeromonas hydrophila SSU.</title>
        <authorList>
            <consortium name="The Broad Institute Genome Sequencing Platform"/>
            <person name="Earl A."/>
            <person name="Ward D."/>
            <person name="Feldgarden M."/>
            <person name="Gevers D."/>
            <person name="Chopra A."/>
            <person name="Walker B."/>
            <person name="Young S.K."/>
            <person name="Zeng Q."/>
            <person name="Gargeya S."/>
            <person name="Fitzgerald M."/>
            <person name="Haas B."/>
            <person name="Abouelleil A."/>
            <person name="Alvarado L."/>
            <person name="Arachchi H.M."/>
            <person name="Berlin A.M."/>
            <person name="Chapman S.B."/>
            <person name="Goldberg J."/>
            <person name="Griggs A."/>
            <person name="Gujja S."/>
            <person name="Hansen M."/>
            <person name="Howarth C."/>
            <person name="Imamovic A."/>
            <person name="Larimer J."/>
            <person name="McCowan C."/>
            <person name="Montmayeur A."/>
            <person name="Murphy C."/>
            <person name="Neiman D."/>
            <person name="Pearson M."/>
            <person name="Priest M."/>
            <person name="Roberts A."/>
            <person name="Saif S."/>
            <person name="Shea T."/>
            <person name="Sisk P."/>
            <person name="Sykes S."/>
            <person name="Wortman J."/>
            <person name="Nusbaum C."/>
            <person name="Birren B."/>
        </authorList>
    </citation>
    <scope>NUCLEOTIDE SEQUENCE [LARGE SCALE GENOMIC DNA]</scope>
    <source>
        <strain evidence="5 6">SSU</strain>
    </source>
</reference>
<accession>K1K7I7</accession>
<organism evidence="5 6">
    <name type="scientific">Aeromonas dhakensis</name>
    <dbReference type="NCBI Taxonomy" id="196024"/>
    <lineage>
        <taxon>Bacteria</taxon>
        <taxon>Pseudomonadati</taxon>
        <taxon>Pseudomonadota</taxon>
        <taxon>Gammaproteobacteria</taxon>
        <taxon>Aeromonadales</taxon>
        <taxon>Aeromonadaceae</taxon>
        <taxon>Aeromonas</taxon>
    </lineage>
</organism>
<dbReference type="PATRIC" id="fig|1073377.4.peg.2000"/>
<evidence type="ECO:0000256" key="3">
    <source>
        <dbReference type="SAM" id="SignalP"/>
    </source>
</evidence>
<proteinExistence type="inferred from homology"/>
<dbReference type="PANTHER" id="PTHR35936:SF25">
    <property type="entry name" value="ABC TRANSPORTER SUBSTRATE-BINDING PROTEIN"/>
    <property type="match status" value="1"/>
</dbReference>
<evidence type="ECO:0000256" key="2">
    <source>
        <dbReference type="ARBA" id="ARBA00022729"/>
    </source>
</evidence>
<evidence type="ECO:0000256" key="1">
    <source>
        <dbReference type="ARBA" id="ARBA00010333"/>
    </source>
</evidence>
<sequence length="263" mass="29962">MRLWCCLLMGVCLLAQAKTRVEILADANYPPYSWQEGEEVKGIYADIVRSVTASMDGYEVVIKAMPWRRGLSMVEQGSAFAIFPPYYQPDGRPWMWPYSQPLLDEELVVMCGAGVAVNTPQAQFPTDYYGLRFGMNAGFTIGGAPFWQAIKEQKIGLEEVKSNRENLLKIVRGRVDCTVNDRLSLLYEMLSMIKGNQLAVADMSQLKQGPVLSREQGFLGYSRKGEFDFKEDFVEQFDKHLYELKKRDGIRTIVEHYLGKSPR</sequence>
<name>K1K7I7_9GAMM</name>
<dbReference type="SUPFAM" id="SSF53850">
    <property type="entry name" value="Periplasmic binding protein-like II"/>
    <property type="match status" value="1"/>
</dbReference>